<dbReference type="Gene3D" id="3.30.450.20">
    <property type="entry name" value="PAS domain"/>
    <property type="match status" value="1"/>
</dbReference>
<dbReference type="RefSeq" id="WP_251800801.1">
    <property type="nucleotide sequence ID" value="NZ_JAMQOL010000037.1"/>
</dbReference>
<name>A0ABT0Y694_9ACTN</name>
<evidence type="ECO:0000256" key="1">
    <source>
        <dbReference type="ARBA" id="ARBA00022801"/>
    </source>
</evidence>
<accession>A0ABT0Y694</accession>
<dbReference type="SMART" id="SM00091">
    <property type="entry name" value="PAS"/>
    <property type="match status" value="1"/>
</dbReference>
<keyword evidence="4" id="KW-1185">Reference proteome</keyword>
<dbReference type="InterPro" id="IPR000014">
    <property type="entry name" value="PAS"/>
</dbReference>
<dbReference type="InterPro" id="IPR001932">
    <property type="entry name" value="PPM-type_phosphatase-like_dom"/>
</dbReference>
<dbReference type="PROSITE" id="PS50112">
    <property type="entry name" value="PAS"/>
    <property type="match status" value="1"/>
</dbReference>
<feature type="domain" description="PAS" evidence="2">
    <location>
        <begin position="34"/>
        <end position="88"/>
    </location>
</feature>
<proteinExistence type="predicted"/>
<dbReference type="InterPro" id="IPR052016">
    <property type="entry name" value="Bact_Sigma-Reg"/>
</dbReference>
<comment type="caution">
    <text evidence="3">The sequence shown here is derived from an EMBL/GenBank/DDBJ whole genome shotgun (WGS) entry which is preliminary data.</text>
</comment>
<dbReference type="InterPro" id="IPR035965">
    <property type="entry name" value="PAS-like_dom_sf"/>
</dbReference>
<evidence type="ECO:0000259" key="2">
    <source>
        <dbReference type="PROSITE" id="PS50112"/>
    </source>
</evidence>
<dbReference type="PANTHER" id="PTHR43156">
    <property type="entry name" value="STAGE II SPORULATION PROTEIN E-RELATED"/>
    <property type="match status" value="1"/>
</dbReference>
<organism evidence="3 4">
    <name type="scientific">Paractinoplanes hotanensis</name>
    <dbReference type="NCBI Taxonomy" id="2906497"/>
    <lineage>
        <taxon>Bacteria</taxon>
        <taxon>Bacillati</taxon>
        <taxon>Actinomycetota</taxon>
        <taxon>Actinomycetes</taxon>
        <taxon>Micromonosporales</taxon>
        <taxon>Micromonosporaceae</taxon>
        <taxon>Paractinoplanes</taxon>
    </lineage>
</organism>
<dbReference type="SMART" id="SM00331">
    <property type="entry name" value="PP2C_SIG"/>
    <property type="match status" value="1"/>
</dbReference>
<keyword evidence="1" id="KW-0378">Hydrolase</keyword>
<dbReference type="EMBL" id="JAMQOL010000037">
    <property type="protein sequence ID" value="MCM4081002.1"/>
    <property type="molecule type" value="Genomic_DNA"/>
</dbReference>
<dbReference type="Proteomes" id="UP001523216">
    <property type="component" value="Unassembled WGS sequence"/>
</dbReference>
<dbReference type="SUPFAM" id="SSF55785">
    <property type="entry name" value="PYP-like sensor domain (PAS domain)"/>
    <property type="match status" value="1"/>
</dbReference>
<evidence type="ECO:0000313" key="4">
    <source>
        <dbReference type="Proteomes" id="UP001523216"/>
    </source>
</evidence>
<sequence length="420" mass="44784">MRPRIVWPLGRRSYRRGEPAQQPAPSTGVFPALLEDDLGDLYDEAPCGFISTQPDGTIAKVNTTLLTWTGWARADLIGRRRFADLLAPGSRLLYEARYAPLLYLQGEAKGAALELRTGGDHPLPVLITSTVKVGRSGAPLLIRTTVFDARERRAYENQLLEARQAADRERDRLRLLVSGLQRSLLPASLAAPPGMTTASHYHMASDDEVGGDFYDIFPLSGDRWGFFLGDVRGKGVAAAAVTAAARYTLRAAAVYDSEPVAVLRNLNTVLYQEYAAPGHRHCTVIFGVLERRGSGYTATVASGGHPPALVVRADGSAAYHSTDGGALVGILAEPRLVARTISLGAGDTLILYSDGLTEARTGPGERYGEEALLEFAKGQGPTSAPAVVEALAGLLTTFTEVDDDVAMIALTVNGSARPSA</sequence>
<dbReference type="InterPro" id="IPR036457">
    <property type="entry name" value="PPM-type-like_dom_sf"/>
</dbReference>
<dbReference type="PANTHER" id="PTHR43156:SF2">
    <property type="entry name" value="STAGE II SPORULATION PROTEIN E"/>
    <property type="match status" value="1"/>
</dbReference>
<protein>
    <submittedName>
        <fullName evidence="3">SpoIIE family protein phosphatase</fullName>
    </submittedName>
</protein>
<evidence type="ECO:0000313" key="3">
    <source>
        <dbReference type="EMBL" id="MCM4081002.1"/>
    </source>
</evidence>
<reference evidence="3 4" key="1">
    <citation type="submission" date="2022-06" db="EMBL/GenBank/DDBJ databases">
        <title>Actinoplanes abujensis sp. nov., isolated from Nigerian arid soil.</title>
        <authorList>
            <person name="Ding P."/>
        </authorList>
    </citation>
    <scope>NUCLEOTIDE SEQUENCE [LARGE SCALE GENOMIC DNA]</scope>
    <source>
        <strain evidence="4">TRM88002</strain>
    </source>
</reference>
<dbReference type="CDD" id="cd00130">
    <property type="entry name" value="PAS"/>
    <property type="match status" value="1"/>
</dbReference>
<dbReference type="Gene3D" id="3.60.40.10">
    <property type="entry name" value="PPM-type phosphatase domain"/>
    <property type="match status" value="1"/>
</dbReference>
<dbReference type="Pfam" id="PF07228">
    <property type="entry name" value="SpoIIE"/>
    <property type="match status" value="1"/>
</dbReference>
<gene>
    <name evidence="3" type="ORF">LXN57_25840</name>
</gene>
<dbReference type="SUPFAM" id="SSF81606">
    <property type="entry name" value="PP2C-like"/>
    <property type="match status" value="1"/>
</dbReference>